<dbReference type="EMBL" id="CP059378">
    <property type="protein sequence ID" value="QLY79313.1"/>
    <property type="molecule type" value="Genomic_DNA"/>
</dbReference>
<dbReference type="AlphaFoldDB" id="A0A7D6ZTF9"/>
<protein>
    <recommendedName>
        <fullName evidence="1">Peptidase S74 domain-containing protein</fullName>
    </recommendedName>
</protein>
<proteinExistence type="predicted"/>
<dbReference type="RefSeq" id="WP_181601488.1">
    <property type="nucleotide sequence ID" value="NZ_CP059378.1"/>
</dbReference>
<sequence>MKTTTNYGFKQPEGTDIVNIDDISDNFGSVDTEIKKANDKVVAHEGKGGTVHADVTTTTSGFMSAADKVKLNGVAANANNYSHPTGDGNLHVPATGTTNSGKVLKSGATAGSLAWGTLTSTDVGALPTSHEGQGGSVHADVTTTASGFMSAVDKTKLNGIAAGAQTNQNAVQSIQAVTPTGIVVGTATAANTTDTIQLKEGNNIDIAVSGKTLTLNNTYSYTHPTSDGNLHVPATGTSNNGKVLKAGATAGSLEWGTLTSTDVGALATSHQGQGGSVHADVTTSASGFMSASDKTKLNGIASGAQTNQNAVQSIQAVTSSGTAIGTATASNATDTIQLKEGDNISITASGKALTLNNTYSYTHPTGDGNVHVPATGTTNNGKVLKAGATANSSSWGQVAWSEVTGIPSSFPGSVTGNAATANRLANARTVSLSGDATGSVSFDGSANANITVTVADDSHNHIIANVDGLQSALDGKSSTSHTHSYLPLSGGSLTGQLYANGGIYSPWTETRNIELRASGSMPYIDFSNDSSIDYDARLVLTSDDILEVQGASLVTNGYSYVRDIRPGGDNVYTCGEWGTCWYSVRSFRFEQASDRDKKYNINEIKTDYAYNTVKDIKPYLYQYISESSSEETKEDKKQQLKEAEEKNKKEYFMGIMVDEAPIEIISHENEKMIDVYSYTTMVLGALKETIKKVEILEEEVRKLGGNI</sequence>
<dbReference type="InterPro" id="IPR030392">
    <property type="entry name" value="S74_ICA"/>
</dbReference>
<dbReference type="Proteomes" id="UP000512286">
    <property type="component" value="Chromosome"/>
</dbReference>
<feature type="domain" description="Peptidase S74" evidence="1">
    <location>
        <begin position="593"/>
        <end position="700"/>
    </location>
</feature>
<name>A0A7D6ZTF9_9CLOT</name>
<dbReference type="KEGG" id="cint:HZF06_20065"/>
<accession>A0A7D6ZTF9</accession>
<evidence type="ECO:0000259" key="1">
    <source>
        <dbReference type="PROSITE" id="PS51688"/>
    </source>
</evidence>
<reference evidence="2 3" key="1">
    <citation type="submission" date="2020-07" db="EMBL/GenBank/DDBJ databases">
        <title>Electron transfer.</title>
        <authorList>
            <person name="Huang L."/>
            <person name="Liu X."/>
            <person name="Zhou S."/>
        </authorList>
    </citation>
    <scope>NUCLEOTIDE SEQUENCE [LARGE SCALE GENOMIC DNA]</scope>
    <source>
        <strain evidence="2 3">Lx1</strain>
    </source>
</reference>
<gene>
    <name evidence="2" type="ORF">HZF06_20065</name>
</gene>
<evidence type="ECO:0000313" key="3">
    <source>
        <dbReference type="Proteomes" id="UP000512286"/>
    </source>
</evidence>
<organism evidence="2 3">
    <name type="scientific">Clostridium intestinale</name>
    <dbReference type="NCBI Taxonomy" id="36845"/>
    <lineage>
        <taxon>Bacteria</taxon>
        <taxon>Bacillati</taxon>
        <taxon>Bacillota</taxon>
        <taxon>Clostridia</taxon>
        <taxon>Eubacteriales</taxon>
        <taxon>Clostridiaceae</taxon>
        <taxon>Clostridium</taxon>
    </lineage>
</organism>
<dbReference type="PROSITE" id="PS51688">
    <property type="entry name" value="ICA"/>
    <property type="match status" value="1"/>
</dbReference>
<evidence type="ECO:0000313" key="2">
    <source>
        <dbReference type="EMBL" id="QLY79313.1"/>
    </source>
</evidence>